<dbReference type="EMBL" id="JAAABM010000004">
    <property type="protein sequence ID" value="KAF7678494.1"/>
    <property type="molecule type" value="Genomic_DNA"/>
</dbReference>
<dbReference type="Proteomes" id="UP000596902">
    <property type="component" value="Unassembled WGS sequence"/>
</dbReference>
<evidence type="ECO:0000313" key="1">
    <source>
        <dbReference type="EMBL" id="KAF7678494.1"/>
    </source>
</evidence>
<proteinExistence type="predicted"/>
<reference evidence="1" key="1">
    <citation type="submission" date="2020-01" db="EMBL/GenBank/DDBJ databases">
        <authorList>
            <person name="Feng Z.H.Z."/>
        </authorList>
    </citation>
    <scope>NUCLEOTIDE SEQUENCE</scope>
    <source>
        <strain evidence="1">CBS107.38</strain>
    </source>
</reference>
<organism evidence="1 2">
    <name type="scientific">Alternaria burnsii</name>
    <dbReference type="NCBI Taxonomy" id="1187904"/>
    <lineage>
        <taxon>Eukaryota</taxon>
        <taxon>Fungi</taxon>
        <taxon>Dikarya</taxon>
        <taxon>Ascomycota</taxon>
        <taxon>Pezizomycotina</taxon>
        <taxon>Dothideomycetes</taxon>
        <taxon>Pleosporomycetidae</taxon>
        <taxon>Pleosporales</taxon>
        <taxon>Pleosporineae</taxon>
        <taxon>Pleosporaceae</taxon>
        <taxon>Alternaria</taxon>
        <taxon>Alternaria sect. Alternaria</taxon>
    </lineage>
</organism>
<protein>
    <submittedName>
        <fullName evidence="1">Uncharacterized protein</fullName>
    </submittedName>
</protein>
<accession>A0A8H7B776</accession>
<name>A0A8H7B776_9PLEO</name>
<reference evidence="1" key="2">
    <citation type="submission" date="2020-08" db="EMBL/GenBank/DDBJ databases">
        <title>Draft Genome Sequence of Cumin Blight Pathogen Alternaria burnsii.</title>
        <authorList>
            <person name="Feng Z."/>
        </authorList>
    </citation>
    <scope>NUCLEOTIDE SEQUENCE</scope>
    <source>
        <strain evidence="1">CBS107.38</strain>
    </source>
</reference>
<dbReference type="AlphaFoldDB" id="A0A8H7B776"/>
<evidence type="ECO:0000313" key="2">
    <source>
        <dbReference type="Proteomes" id="UP000596902"/>
    </source>
</evidence>
<sequence length="134" mass="14933">MSLATKILPTGERSRIVSTGPNSTQSSVLTLYDGMIATVAGATLSPEETKTHLTEQLRTKQGSQHRAHPYKHEHLLLTRHFGLLCLFQPKLWGSQTLWYPFSILFGPPRLLLPCIAAQIVPRCDAICSLRLLSR</sequence>
<dbReference type="RefSeq" id="XP_038788629.1">
    <property type="nucleotide sequence ID" value="XM_038928922.1"/>
</dbReference>
<gene>
    <name evidence="1" type="ORF">GT037_003875</name>
</gene>
<keyword evidence="2" id="KW-1185">Reference proteome</keyword>
<comment type="caution">
    <text evidence="1">The sequence shown here is derived from an EMBL/GenBank/DDBJ whole genome shotgun (WGS) entry which is preliminary data.</text>
</comment>
<dbReference type="GeneID" id="62202100"/>